<gene>
    <name evidence="1" type="ORF">MLD38_033326</name>
</gene>
<comment type="caution">
    <text evidence="1">The sequence shown here is derived from an EMBL/GenBank/DDBJ whole genome shotgun (WGS) entry which is preliminary data.</text>
</comment>
<organism evidence="1 2">
    <name type="scientific">Melastoma candidum</name>
    <dbReference type="NCBI Taxonomy" id="119954"/>
    <lineage>
        <taxon>Eukaryota</taxon>
        <taxon>Viridiplantae</taxon>
        <taxon>Streptophyta</taxon>
        <taxon>Embryophyta</taxon>
        <taxon>Tracheophyta</taxon>
        <taxon>Spermatophyta</taxon>
        <taxon>Magnoliopsida</taxon>
        <taxon>eudicotyledons</taxon>
        <taxon>Gunneridae</taxon>
        <taxon>Pentapetalae</taxon>
        <taxon>rosids</taxon>
        <taxon>malvids</taxon>
        <taxon>Myrtales</taxon>
        <taxon>Melastomataceae</taxon>
        <taxon>Melastomatoideae</taxon>
        <taxon>Melastomateae</taxon>
        <taxon>Melastoma</taxon>
    </lineage>
</organism>
<dbReference type="Proteomes" id="UP001057402">
    <property type="component" value="Chromosome 10"/>
</dbReference>
<dbReference type="EMBL" id="CM042889">
    <property type="protein sequence ID" value="KAI4319764.1"/>
    <property type="molecule type" value="Genomic_DNA"/>
</dbReference>
<evidence type="ECO:0000313" key="2">
    <source>
        <dbReference type="Proteomes" id="UP001057402"/>
    </source>
</evidence>
<proteinExistence type="predicted"/>
<accession>A0ACB9M907</accession>
<sequence length="140" mass="15070">MQQAAAIPFGYTEFLPSRPSTPFSESSKTFPADTDDVRRLVKENAVIVFGKRGCCMIHVVRRLLLCLGVNPTVREVGEGEESAVFEELGRVPKSGGSAGEVQFPAVFIGGKHFGGLDRVMAAHITGELVPLLKEAGALWL</sequence>
<protein>
    <submittedName>
        <fullName evidence="1">Uncharacterized protein</fullName>
    </submittedName>
</protein>
<keyword evidence="2" id="KW-1185">Reference proteome</keyword>
<evidence type="ECO:0000313" key="1">
    <source>
        <dbReference type="EMBL" id="KAI4319764.1"/>
    </source>
</evidence>
<reference evidence="2" key="1">
    <citation type="journal article" date="2023" name="Front. Plant Sci.">
        <title>Chromosomal-level genome assembly of Melastoma candidum provides insights into trichome evolution.</title>
        <authorList>
            <person name="Zhong Y."/>
            <person name="Wu W."/>
            <person name="Sun C."/>
            <person name="Zou P."/>
            <person name="Liu Y."/>
            <person name="Dai S."/>
            <person name="Zhou R."/>
        </authorList>
    </citation>
    <scope>NUCLEOTIDE SEQUENCE [LARGE SCALE GENOMIC DNA]</scope>
</reference>
<name>A0ACB9M907_9MYRT</name>